<sequence length="181" mass="19873">GGPPHKPVLPLQQPPGSQSVVGPSQAPPPINPTHPYQVKGEQAPTYKAPFTLIPATCFLARSQNVVFMSSSVKCLTLQCVPLICFLQNPAPMSAAQVAAQMAVDAANNQKNRCKLTGGAKLLRIINFCQALFCTSWFIYHGWDFVVHSSFFPLDNSLCFYCVCSVFDVYQSRNCWKGCRCI</sequence>
<organism evidence="2 3">
    <name type="scientific">Xenoophorus captivus</name>
    <dbReference type="NCBI Taxonomy" id="1517983"/>
    <lineage>
        <taxon>Eukaryota</taxon>
        <taxon>Metazoa</taxon>
        <taxon>Chordata</taxon>
        <taxon>Craniata</taxon>
        <taxon>Vertebrata</taxon>
        <taxon>Euteleostomi</taxon>
        <taxon>Actinopterygii</taxon>
        <taxon>Neopterygii</taxon>
        <taxon>Teleostei</taxon>
        <taxon>Neoteleostei</taxon>
        <taxon>Acanthomorphata</taxon>
        <taxon>Ovalentaria</taxon>
        <taxon>Atherinomorphae</taxon>
        <taxon>Cyprinodontiformes</taxon>
        <taxon>Goodeidae</taxon>
        <taxon>Xenoophorus</taxon>
    </lineage>
</organism>
<feature type="region of interest" description="Disordered" evidence="1">
    <location>
        <begin position="1"/>
        <end position="38"/>
    </location>
</feature>
<protein>
    <submittedName>
        <fullName evidence="2">Uncharacterized protein</fullName>
    </submittedName>
</protein>
<feature type="non-terminal residue" evidence="2">
    <location>
        <position position="1"/>
    </location>
</feature>
<keyword evidence="3" id="KW-1185">Reference proteome</keyword>
<proteinExistence type="predicted"/>
<reference evidence="2 3" key="1">
    <citation type="submission" date="2021-06" db="EMBL/GenBank/DDBJ databases">
        <authorList>
            <person name="Palmer J.M."/>
        </authorList>
    </citation>
    <scope>NUCLEOTIDE SEQUENCE [LARGE SCALE GENOMIC DNA]</scope>
    <source>
        <strain evidence="2 3">XC_2019</strain>
        <tissue evidence="2">Muscle</tissue>
    </source>
</reference>
<evidence type="ECO:0000256" key="1">
    <source>
        <dbReference type="SAM" id="MobiDB-lite"/>
    </source>
</evidence>
<accession>A0ABV0RV87</accession>
<evidence type="ECO:0000313" key="2">
    <source>
        <dbReference type="EMBL" id="MEQ2212071.1"/>
    </source>
</evidence>
<comment type="caution">
    <text evidence="2">The sequence shown here is derived from an EMBL/GenBank/DDBJ whole genome shotgun (WGS) entry which is preliminary data.</text>
</comment>
<name>A0ABV0RV87_9TELE</name>
<gene>
    <name evidence="2" type="ORF">XENOCAPTIV_024610</name>
</gene>
<evidence type="ECO:0000313" key="3">
    <source>
        <dbReference type="Proteomes" id="UP001434883"/>
    </source>
</evidence>
<dbReference type="EMBL" id="JAHRIN010059393">
    <property type="protein sequence ID" value="MEQ2212071.1"/>
    <property type="molecule type" value="Genomic_DNA"/>
</dbReference>
<dbReference type="Proteomes" id="UP001434883">
    <property type="component" value="Unassembled WGS sequence"/>
</dbReference>